<sequence>MTFDPGCLKYDRNGLIPAIIQDSSTGTVLMMAYMNREALEKTMATGETWFWSRSRQKLWHKGETSGNVQKVQEITYDCDRDTLLVKVKQTGAACHEGYYTCFHYRLNPQTGQVEVIGERQFDPEEVYGLGTRPEAGLPESGQGASPSPVALEKESQDETEEGEESQTAVDARILEELYRVIKERQEKRPSGSYTAKLFNKGLDKMLEKLGEETTELIIEAKNRDREEVIEESADVLYHLLVVLAEQGITPAEVFAELAGRRKDD</sequence>
<comment type="catalytic activity">
    <reaction evidence="2 15">
        <text>1-(5-phospho-beta-D-ribosyl)-ATP + H2O = 1-(5-phospho-beta-D-ribosyl)-5'-AMP + diphosphate + H(+)</text>
        <dbReference type="Rhea" id="RHEA:22828"/>
        <dbReference type="ChEBI" id="CHEBI:15377"/>
        <dbReference type="ChEBI" id="CHEBI:15378"/>
        <dbReference type="ChEBI" id="CHEBI:33019"/>
        <dbReference type="ChEBI" id="CHEBI:59457"/>
        <dbReference type="ChEBI" id="CHEBI:73183"/>
        <dbReference type="EC" id="3.6.1.31"/>
    </reaction>
</comment>
<comment type="similarity">
    <text evidence="7 15">In the N-terminal section; belongs to the PRA-CH family.</text>
</comment>
<dbReference type="AlphaFoldDB" id="A0A1M5ARE1"/>
<feature type="region of interest" description="Phosphoribosyl-ATP pyrophosphohydrolase" evidence="15">
    <location>
        <begin position="174"/>
        <end position="264"/>
    </location>
</feature>
<evidence type="ECO:0000256" key="14">
    <source>
        <dbReference type="ARBA" id="ARBA00023268"/>
    </source>
</evidence>
<dbReference type="UniPathway" id="UPA00031">
    <property type="reaction ID" value="UER00007"/>
</dbReference>
<feature type="domain" description="Phosphoribosyl-AMP cyclohydrolase" evidence="17">
    <location>
        <begin position="30"/>
        <end position="103"/>
    </location>
</feature>
<evidence type="ECO:0000256" key="11">
    <source>
        <dbReference type="ARBA" id="ARBA00022801"/>
    </source>
</evidence>
<evidence type="ECO:0000256" key="16">
    <source>
        <dbReference type="SAM" id="MobiDB-lite"/>
    </source>
</evidence>
<proteinExistence type="inferred from homology"/>
<comment type="pathway">
    <text evidence="5 15">Amino-acid biosynthesis; L-histidine biosynthesis; L-histidine from 5-phospho-alpha-D-ribose 1-diphosphate: step 2/9.</text>
</comment>
<keyword evidence="10 15" id="KW-0547">Nucleotide-binding</keyword>
<evidence type="ECO:0000256" key="2">
    <source>
        <dbReference type="ARBA" id="ARBA00001460"/>
    </source>
</evidence>
<organism evidence="18 19">
    <name type="scientific">Desulfofundulus australicus DSM 11792</name>
    <dbReference type="NCBI Taxonomy" id="1121425"/>
    <lineage>
        <taxon>Bacteria</taxon>
        <taxon>Bacillati</taxon>
        <taxon>Bacillota</taxon>
        <taxon>Clostridia</taxon>
        <taxon>Eubacteriales</taxon>
        <taxon>Peptococcaceae</taxon>
        <taxon>Desulfofundulus</taxon>
    </lineage>
</organism>
<evidence type="ECO:0000256" key="7">
    <source>
        <dbReference type="ARBA" id="ARBA00008299"/>
    </source>
</evidence>
<dbReference type="GO" id="GO:0005737">
    <property type="term" value="C:cytoplasm"/>
    <property type="evidence" value="ECO:0007669"/>
    <property type="project" value="UniProtKB-SubCell"/>
</dbReference>
<evidence type="ECO:0000256" key="10">
    <source>
        <dbReference type="ARBA" id="ARBA00022741"/>
    </source>
</evidence>
<dbReference type="Gene3D" id="3.10.20.810">
    <property type="entry name" value="Phosphoribosyl-AMP cyclohydrolase"/>
    <property type="match status" value="1"/>
</dbReference>
<dbReference type="InterPro" id="IPR038019">
    <property type="entry name" value="PRib_AMP_CycHydrolase_sf"/>
</dbReference>
<dbReference type="GO" id="GO:0004635">
    <property type="term" value="F:phosphoribosyl-AMP cyclohydrolase activity"/>
    <property type="evidence" value="ECO:0007669"/>
    <property type="project" value="UniProtKB-UniRule"/>
</dbReference>
<keyword evidence="14 15" id="KW-0511">Multifunctional enzyme</keyword>
<dbReference type="InterPro" id="IPR002496">
    <property type="entry name" value="PRib_AMP_CycHydrolase_dom"/>
</dbReference>
<feature type="region of interest" description="Disordered" evidence="16">
    <location>
        <begin position="128"/>
        <end position="168"/>
    </location>
</feature>
<evidence type="ECO:0000256" key="4">
    <source>
        <dbReference type="ARBA" id="ARBA00005169"/>
    </source>
</evidence>
<evidence type="ECO:0000256" key="13">
    <source>
        <dbReference type="ARBA" id="ARBA00023102"/>
    </source>
</evidence>
<comment type="catalytic activity">
    <reaction evidence="1 15">
        <text>1-(5-phospho-beta-D-ribosyl)-5'-AMP + H2O = 1-(5-phospho-beta-D-ribosyl)-5-[(5-phospho-beta-D-ribosylamino)methylideneamino]imidazole-4-carboxamide</text>
        <dbReference type="Rhea" id="RHEA:20049"/>
        <dbReference type="ChEBI" id="CHEBI:15377"/>
        <dbReference type="ChEBI" id="CHEBI:58435"/>
        <dbReference type="ChEBI" id="CHEBI:59457"/>
        <dbReference type="EC" id="3.5.4.19"/>
    </reaction>
</comment>
<dbReference type="OrthoDB" id="9795769at2"/>
<dbReference type="Gene3D" id="1.10.287.1080">
    <property type="entry name" value="MazG-like"/>
    <property type="match status" value="1"/>
</dbReference>
<dbReference type="EC" id="3.6.1.31" evidence="15"/>
<evidence type="ECO:0000256" key="6">
    <source>
        <dbReference type="ARBA" id="ARBA00007731"/>
    </source>
</evidence>
<evidence type="ECO:0000259" key="17">
    <source>
        <dbReference type="Pfam" id="PF01502"/>
    </source>
</evidence>
<evidence type="ECO:0000256" key="1">
    <source>
        <dbReference type="ARBA" id="ARBA00000024"/>
    </source>
</evidence>
<evidence type="ECO:0000313" key="19">
    <source>
        <dbReference type="Proteomes" id="UP000184196"/>
    </source>
</evidence>
<evidence type="ECO:0000256" key="15">
    <source>
        <dbReference type="HAMAP-Rule" id="MF_01019"/>
    </source>
</evidence>
<dbReference type="PANTHER" id="PTHR42945">
    <property type="entry name" value="HISTIDINE BIOSYNTHESIS BIFUNCTIONAL PROTEIN"/>
    <property type="match status" value="1"/>
</dbReference>
<dbReference type="RefSeq" id="WP_073165700.1">
    <property type="nucleotide sequence ID" value="NZ_FQUW01000023.1"/>
</dbReference>
<dbReference type="SUPFAM" id="SSF101386">
    <property type="entry name" value="all-alpha NTP pyrophosphatases"/>
    <property type="match status" value="1"/>
</dbReference>
<dbReference type="HAMAP" id="MF_01020">
    <property type="entry name" value="HisE"/>
    <property type="match status" value="1"/>
</dbReference>
<protein>
    <recommendedName>
        <fullName evidence="15">Histidine biosynthesis bifunctional protein HisIE</fullName>
    </recommendedName>
    <domain>
        <recommendedName>
            <fullName evidence="15">Phosphoribosyl-AMP cyclohydrolase</fullName>
            <shortName evidence="15">PRA-CH</shortName>
            <ecNumber evidence="15">3.5.4.19</ecNumber>
        </recommendedName>
    </domain>
    <domain>
        <recommendedName>
            <fullName evidence="15">Phosphoribosyl-ATP pyrophosphatase</fullName>
            <shortName evidence="15">PRA-PH</shortName>
            <ecNumber evidence="15">3.6.1.31</ecNumber>
        </recommendedName>
    </domain>
</protein>
<dbReference type="PANTHER" id="PTHR42945:SF1">
    <property type="entry name" value="HISTIDINE BIOSYNTHESIS BIFUNCTIONAL PROTEIN HIS7"/>
    <property type="match status" value="1"/>
</dbReference>
<dbReference type="Pfam" id="PF01502">
    <property type="entry name" value="PRA-CH"/>
    <property type="match status" value="1"/>
</dbReference>
<dbReference type="NCBIfam" id="NF000768">
    <property type="entry name" value="PRK00051.1"/>
    <property type="match status" value="1"/>
</dbReference>
<keyword evidence="8 15" id="KW-0963">Cytoplasm</keyword>
<evidence type="ECO:0000313" key="18">
    <source>
        <dbReference type="EMBL" id="SHF32667.1"/>
    </source>
</evidence>
<gene>
    <name evidence="15" type="primary">hisI</name>
    <name evidence="15" type="synonym">hisIE</name>
    <name evidence="18" type="ORF">SAMN02745218_01974</name>
</gene>
<dbReference type="InterPro" id="IPR023019">
    <property type="entry name" value="His_synth_HisIE"/>
</dbReference>
<accession>A0A1M5ARE1</accession>
<dbReference type="CDD" id="cd11534">
    <property type="entry name" value="NTP-PPase_HisIE_like"/>
    <property type="match status" value="1"/>
</dbReference>
<dbReference type="GO" id="GO:0005524">
    <property type="term" value="F:ATP binding"/>
    <property type="evidence" value="ECO:0007669"/>
    <property type="project" value="UniProtKB-KW"/>
</dbReference>
<dbReference type="InterPro" id="IPR021130">
    <property type="entry name" value="PRib-ATP_PPHydrolase-like"/>
</dbReference>
<evidence type="ECO:0000256" key="3">
    <source>
        <dbReference type="ARBA" id="ARBA00004496"/>
    </source>
</evidence>
<dbReference type="InterPro" id="IPR026660">
    <property type="entry name" value="PRA-CH"/>
</dbReference>
<dbReference type="GO" id="GO:0004636">
    <property type="term" value="F:phosphoribosyl-ATP diphosphatase activity"/>
    <property type="evidence" value="ECO:0007669"/>
    <property type="project" value="UniProtKB-UniRule"/>
</dbReference>
<keyword evidence="12 15" id="KW-0067">ATP-binding</keyword>
<dbReference type="InterPro" id="IPR008179">
    <property type="entry name" value="HisE"/>
</dbReference>
<dbReference type="Proteomes" id="UP000184196">
    <property type="component" value="Unassembled WGS sequence"/>
</dbReference>
<evidence type="ECO:0000256" key="9">
    <source>
        <dbReference type="ARBA" id="ARBA00022605"/>
    </source>
</evidence>
<evidence type="ECO:0000256" key="5">
    <source>
        <dbReference type="ARBA" id="ARBA00005204"/>
    </source>
</evidence>
<dbReference type="GO" id="GO:0000105">
    <property type="term" value="P:L-histidine biosynthetic process"/>
    <property type="evidence" value="ECO:0007669"/>
    <property type="project" value="UniProtKB-UniRule"/>
</dbReference>
<dbReference type="EC" id="3.5.4.19" evidence="15"/>
<dbReference type="HAMAP" id="MF_01021">
    <property type="entry name" value="HisI"/>
    <property type="match status" value="1"/>
</dbReference>
<name>A0A1M5ARE1_9FIRM</name>
<feature type="region of interest" description="Phosphoribosyl-AMP cyclohydrolase" evidence="15">
    <location>
        <begin position="1"/>
        <end position="173"/>
    </location>
</feature>
<dbReference type="NCBIfam" id="TIGR03188">
    <property type="entry name" value="histidine_hisI"/>
    <property type="match status" value="1"/>
</dbReference>
<comment type="subcellular location">
    <subcellularLocation>
        <location evidence="3 15">Cytoplasm</location>
    </subcellularLocation>
</comment>
<dbReference type="FunFam" id="3.10.20.810:FF:000001">
    <property type="entry name" value="Histidine biosynthesis bifunctional protein HisIE"/>
    <property type="match status" value="1"/>
</dbReference>
<comment type="similarity">
    <text evidence="6 15">In the C-terminal section; belongs to the PRA-PH family.</text>
</comment>
<keyword evidence="11 15" id="KW-0378">Hydrolase</keyword>
<keyword evidence="19" id="KW-1185">Reference proteome</keyword>
<dbReference type="Pfam" id="PF01503">
    <property type="entry name" value="PRA-PH"/>
    <property type="match status" value="1"/>
</dbReference>
<dbReference type="HAMAP" id="MF_01019">
    <property type="entry name" value="HisIE"/>
    <property type="match status" value="1"/>
</dbReference>
<keyword evidence="9 15" id="KW-0028">Amino-acid biosynthesis</keyword>
<dbReference type="EMBL" id="FQUW01000023">
    <property type="protein sequence ID" value="SHF32667.1"/>
    <property type="molecule type" value="Genomic_DNA"/>
</dbReference>
<evidence type="ECO:0000256" key="8">
    <source>
        <dbReference type="ARBA" id="ARBA00022490"/>
    </source>
</evidence>
<evidence type="ECO:0000256" key="12">
    <source>
        <dbReference type="ARBA" id="ARBA00022840"/>
    </source>
</evidence>
<comment type="pathway">
    <text evidence="4 15">Amino-acid biosynthesis; L-histidine biosynthesis; L-histidine from 5-phospho-alpha-D-ribose 1-diphosphate: step 3/9.</text>
</comment>
<dbReference type="SUPFAM" id="SSF141734">
    <property type="entry name" value="HisI-like"/>
    <property type="match status" value="1"/>
</dbReference>
<keyword evidence="13 15" id="KW-0368">Histidine biosynthesis</keyword>
<reference evidence="19" key="1">
    <citation type="submission" date="2016-11" db="EMBL/GenBank/DDBJ databases">
        <authorList>
            <person name="Varghese N."/>
            <person name="Submissions S."/>
        </authorList>
    </citation>
    <scope>NUCLEOTIDE SEQUENCE [LARGE SCALE GENOMIC DNA]</scope>
    <source>
        <strain evidence="19">DSM 11792</strain>
    </source>
</reference>